<feature type="domain" description="ATPase AAA-type core" evidence="1">
    <location>
        <begin position="239"/>
        <end position="329"/>
    </location>
</feature>
<organism evidence="3 4">
    <name type="scientific">Mucilaginibacter lutimaris</name>
    <dbReference type="NCBI Taxonomy" id="931629"/>
    <lineage>
        <taxon>Bacteria</taxon>
        <taxon>Pseudomonadati</taxon>
        <taxon>Bacteroidota</taxon>
        <taxon>Sphingobacteriia</taxon>
        <taxon>Sphingobacteriales</taxon>
        <taxon>Sphingobacteriaceae</taxon>
        <taxon>Mucilaginibacter</taxon>
    </lineage>
</organism>
<dbReference type="InterPro" id="IPR038729">
    <property type="entry name" value="Rad50/SbcC_AAA"/>
</dbReference>
<evidence type="ECO:0000259" key="2">
    <source>
        <dbReference type="Pfam" id="PF13476"/>
    </source>
</evidence>
<protein>
    <submittedName>
        <fullName evidence="3">AAA family ATPase</fullName>
    </submittedName>
</protein>
<evidence type="ECO:0000313" key="4">
    <source>
        <dbReference type="Proteomes" id="UP001597073"/>
    </source>
</evidence>
<reference evidence="4" key="1">
    <citation type="journal article" date="2019" name="Int. J. Syst. Evol. Microbiol.">
        <title>The Global Catalogue of Microorganisms (GCM) 10K type strain sequencing project: providing services to taxonomists for standard genome sequencing and annotation.</title>
        <authorList>
            <consortium name="The Broad Institute Genomics Platform"/>
            <consortium name="The Broad Institute Genome Sequencing Center for Infectious Disease"/>
            <person name="Wu L."/>
            <person name="Ma J."/>
        </authorList>
    </citation>
    <scope>NUCLEOTIDE SEQUENCE [LARGE SCALE GENOMIC DNA]</scope>
    <source>
        <strain evidence="4">CCUG 60742</strain>
    </source>
</reference>
<dbReference type="RefSeq" id="WP_377139933.1">
    <property type="nucleotide sequence ID" value="NZ_JBHTIA010000003.1"/>
</dbReference>
<evidence type="ECO:0000313" key="3">
    <source>
        <dbReference type="EMBL" id="MFD0764468.1"/>
    </source>
</evidence>
<proteinExistence type="predicted"/>
<dbReference type="Pfam" id="PF13304">
    <property type="entry name" value="AAA_21"/>
    <property type="match status" value="1"/>
</dbReference>
<dbReference type="EMBL" id="JBHTIA010000003">
    <property type="protein sequence ID" value="MFD0764468.1"/>
    <property type="molecule type" value="Genomic_DNA"/>
</dbReference>
<evidence type="ECO:0000259" key="1">
    <source>
        <dbReference type="Pfam" id="PF13304"/>
    </source>
</evidence>
<sequence>MQINSLFIKNFRGFSEKTFRLNPKFTVGIGNNGTGKSTLLHAVQVAAGSFFLGLPNVVSRRHIEENEIRFEFNKRSKQAEFFTPTIVEATGFINGSGDFTWRREILQYGQSTSSKIADVGQIRSIGDDYSARINDKDRPELPVIAYFGVQQLGGTKSKKTKPEVNRVILRDGYYNALGAKSDEGAFNRWLYYYQENLRHGREFKGTYEAVVEAIQTAIPYLSKVDFDNFRLEIVADCTIENQETRRLPHSLMSDGIKRILGIVADIAYRCVILNGFLGKQAVKKTKGVVMIDELDMHLHPNWQRNIVRNLKDAFPNLQFVVTTHSPFIVQSLDSAELINLDVDSDVQPKDLSLEEVAEDLMGVDDVYAEDNQRVEKLSTDYLSALETIRLKPENADKKNFARLDEIETKISDPSVRAFLKMKRLELASNK</sequence>
<dbReference type="InterPro" id="IPR027417">
    <property type="entry name" value="P-loop_NTPase"/>
</dbReference>
<dbReference type="Pfam" id="PF13476">
    <property type="entry name" value="AAA_23"/>
    <property type="match status" value="1"/>
</dbReference>
<dbReference type="Gene3D" id="3.40.50.300">
    <property type="entry name" value="P-loop containing nucleotide triphosphate hydrolases"/>
    <property type="match status" value="1"/>
</dbReference>
<dbReference type="SUPFAM" id="SSF52540">
    <property type="entry name" value="P-loop containing nucleoside triphosphate hydrolases"/>
    <property type="match status" value="1"/>
</dbReference>
<dbReference type="Proteomes" id="UP001597073">
    <property type="component" value="Unassembled WGS sequence"/>
</dbReference>
<dbReference type="InterPro" id="IPR003959">
    <property type="entry name" value="ATPase_AAA_core"/>
</dbReference>
<dbReference type="InterPro" id="IPR051396">
    <property type="entry name" value="Bact_Antivir_Def_Nuclease"/>
</dbReference>
<keyword evidence="4" id="KW-1185">Reference proteome</keyword>
<dbReference type="PANTHER" id="PTHR43581:SF2">
    <property type="entry name" value="EXCINUCLEASE ATPASE SUBUNIT"/>
    <property type="match status" value="1"/>
</dbReference>
<gene>
    <name evidence="3" type="ORF">ACFQZI_06365</name>
</gene>
<dbReference type="PANTHER" id="PTHR43581">
    <property type="entry name" value="ATP/GTP PHOSPHATASE"/>
    <property type="match status" value="1"/>
</dbReference>
<name>A0ABW2ZE57_9SPHI</name>
<accession>A0ABW2ZE57</accession>
<comment type="caution">
    <text evidence="3">The sequence shown here is derived from an EMBL/GenBank/DDBJ whole genome shotgun (WGS) entry which is preliminary data.</text>
</comment>
<feature type="domain" description="Rad50/SbcC-type AAA" evidence="2">
    <location>
        <begin position="6"/>
        <end position="182"/>
    </location>
</feature>